<organism evidence="2 3">
    <name type="scientific">Subtercola boreus</name>
    <dbReference type="NCBI Taxonomy" id="120213"/>
    <lineage>
        <taxon>Bacteria</taxon>
        <taxon>Bacillati</taxon>
        <taxon>Actinomycetota</taxon>
        <taxon>Actinomycetes</taxon>
        <taxon>Micrococcales</taxon>
        <taxon>Microbacteriaceae</taxon>
        <taxon>Subtercola</taxon>
    </lineage>
</organism>
<evidence type="ECO:0000256" key="1">
    <source>
        <dbReference type="SAM" id="MobiDB-lite"/>
    </source>
</evidence>
<gene>
    <name evidence="2" type="ORF">B7R21_00905</name>
</gene>
<accession>A0A3E0W7I3</accession>
<feature type="compositionally biased region" description="Polar residues" evidence="1">
    <location>
        <begin position="45"/>
        <end position="59"/>
    </location>
</feature>
<dbReference type="EMBL" id="NBXA01000001">
    <property type="protein sequence ID" value="RFA17328.1"/>
    <property type="molecule type" value="Genomic_DNA"/>
</dbReference>
<evidence type="ECO:0000313" key="2">
    <source>
        <dbReference type="EMBL" id="RFA17328.1"/>
    </source>
</evidence>
<proteinExistence type="predicted"/>
<feature type="compositionally biased region" description="Gly residues" evidence="1">
    <location>
        <begin position="12"/>
        <end position="38"/>
    </location>
</feature>
<comment type="caution">
    <text evidence="2">The sequence shown here is derived from an EMBL/GenBank/DDBJ whole genome shotgun (WGS) entry which is preliminary data.</text>
</comment>
<protein>
    <submittedName>
        <fullName evidence="2">Uncharacterized protein</fullName>
    </submittedName>
</protein>
<sequence>MSARAILFYAGRRGGGAGGEGGGRGGRGRGAAGGGRGGAHPAQASRVNPAQASRVISTFTKRREPNGPAYTPRSGATSL</sequence>
<name>A0A3E0W7I3_9MICO</name>
<dbReference type="AlphaFoldDB" id="A0A3E0W7I3"/>
<dbReference type="Proteomes" id="UP000256709">
    <property type="component" value="Unassembled WGS sequence"/>
</dbReference>
<reference evidence="2 3" key="1">
    <citation type="submission" date="2017-04" db="EMBL/GenBank/DDBJ databases">
        <title>Comparative genome analysis of Subtercola boreus.</title>
        <authorList>
            <person name="Cho Y.-J."/>
            <person name="Cho A."/>
            <person name="Kim O.-S."/>
            <person name="Lee J.-I."/>
        </authorList>
    </citation>
    <scope>NUCLEOTIDE SEQUENCE [LARGE SCALE GENOMIC DNA]</scope>
    <source>
        <strain evidence="2 3">P27444</strain>
    </source>
</reference>
<feature type="region of interest" description="Disordered" evidence="1">
    <location>
        <begin position="10"/>
        <end position="79"/>
    </location>
</feature>
<evidence type="ECO:0000313" key="3">
    <source>
        <dbReference type="Proteomes" id="UP000256709"/>
    </source>
</evidence>